<evidence type="ECO:0000256" key="9">
    <source>
        <dbReference type="ARBA" id="ARBA00047493"/>
    </source>
</evidence>
<dbReference type="RefSeq" id="WP_406787468.1">
    <property type="nucleotide sequence ID" value="NZ_JBJIAA010000007.1"/>
</dbReference>
<dbReference type="PANTHER" id="PTHR11136:SF0">
    <property type="entry name" value="DIHYDROFOLATE SYNTHETASE-RELATED"/>
    <property type="match status" value="1"/>
</dbReference>
<dbReference type="NCBIfam" id="TIGR01499">
    <property type="entry name" value="folC"/>
    <property type="match status" value="1"/>
</dbReference>
<gene>
    <name evidence="12" type="ORF">ACJDT4_10270</name>
</gene>
<dbReference type="InterPro" id="IPR001645">
    <property type="entry name" value="Folylpolyglutamate_synth"/>
</dbReference>
<evidence type="ECO:0000256" key="3">
    <source>
        <dbReference type="ARBA" id="ARBA00022598"/>
    </source>
</evidence>
<keyword evidence="4" id="KW-0479">Metal-binding</keyword>
<keyword evidence="7" id="KW-0460">Magnesium</keyword>
<dbReference type="SUPFAM" id="SSF53623">
    <property type="entry name" value="MurD-like peptide ligases, catalytic domain"/>
    <property type="match status" value="1"/>
</dbReference>
<comment type="catalytic activity">
    <reaction evidence="9">
        <text>(6S)-5,6,7,8-tetrahydrofolyl-(gamma-L-Glu)(n) + L-glutamate + ATP = (6S)-5,6,7,8-tetrahydrofolyl-(gamma-L-Glu)(n+1) + ADP + phosphate + H(+)</text>
        <dbReference type="Rhea" id="RHEA:10580"/>
        <dbReference type="Rhea" id="RHEA-COMP:14738"/>
        <dbReference type="Rhea" id="RHEA-COMP:14740"/>
        <dbReference type="ChEBI" id="CHEBI:15378"/>
        <dbReference type="ChEBI" id="CHEBI:29985"/>
        <dbReference type="ChEBI" id="CHEBI:30616"/>
        <dbReference type="ChEBI" id="CHEBI:43474"/>
        <dbReference type="ChEBI" id="CHEBI:141005"/>
        <dbReference type="ChEBI" id="CHEBI:456216"/>
        <dbReference type="EC" id="6.3.2.17"/>
    </reaction>
</comment>
<dbReference type="SUPFAM" id="SSF50249">
    <property type="entry name" value="Nucleic acid-binding proteins"/>
    <property type="match status" value="1"/>
</dbReference>
<organism evidence="12 13">
    <name type="scientific">Clostridium neuense</name>
    <dbReference type="NCBI Taxonomy" id="1728934"/>
    <lineage>
        <taxon>Bacteria</taxon>
        <taxon>Bacillati</taxon>
        <taxon>Bacillota</taxon>
        <taxon>Clostridia</taxon>
        <taxon>Eubacteriales</taxon>
        <taxon>Clostridiaceae</taxon>
        <taxon>Clostridium</taxon>
    </lineage>
</organism>
<feature type="domain" description="Mur ligase central" evidence="11">
    <location>
        <begin position="44"/>
        <end position="272"/>
    </location>
</feature>
<protein>
    <recommendedName>
        <fullName evidence="2">tetrahydrofolate synthase</fullName>
        <ecNumber evidence="2">6.3.2.17</ecNumber>
    </recommendedName>
    <alternativeName>
        <fullName evidence="8">Tetrahydrofolylpolyglutamate synthase</fullName>
    </alternativeName>
</protein>
<dbReference type="SUPFAM" id="SSF53244">
    <property type="entry name" value="MurD-like peptide ligases, peptide-binding domain"/>
    <property type="match status" value="1"/>
</dbReference>
<evidence type="ECO:0000256" key="2">
    <source>
        <dbReference type="ARBA" id="ARBA00013025"/>
    </source>
</evidence>
<evidence type="ECO:0000259" key="10">
    <source>
        <dbReference type="Pfam" id="PF02875"/>
    </source>
</evidence>
<dbReference type="EC" id="6.3.2.17" evidence="2"/>
<evidence type="ECO:0000256" key="8">
    <source>
        <dbReference type="ARBA" id="ARBA00030592"/>
    </source>
</evidence>
<dbReference type="InterPro" id="IPR012340">
    <property type="entry name" value="NA-bd_OB-fold"/>
</dbReference>
<dbReference type="Proteomes" id="UP001623592">
    <property type="component" value="Unassembled WGS sequence"/>
</dbReference>
<evidence type="ECO:0000256" key="7">
    <source>
        <dbReference type="ARBA" id="ARBA00022842"/>
    </source>
</evidence>
<dbReference type="Gene3D" id="3.90.190.20">
    <property type="entry name" value="Mur ligase, C-terminal domain"/>
    <property type="match status" value="1"/>
</dbReference>
<dbReference type="InterPro" id="IPR004101">
    <property type="entry name" value="Mur_ligase_C"/>
</dbReference>
<reference evidence="12 13" key="1">
    <citation type="submission" date="2024-11" db="EMBL/GenBank/DDBJ databases">
        <authorList>
            <person name="Heng Y.C."/>
            <person name="Lim A.C.H."/>
            <person name="Lee J.K.Y."/>
            <person name="Kittelmann S."/>
        </authorList>
    </citation>
    <scope>NUCLEOTIDE SEQUENCE [LARGE SCALE GENOMIC DNA]</scope>
    <source>
        <strain evidence="12 13">WILCCON 0114</strain>
    </source>
</reference>
<proteinExistence type="inferred from homology"/>
<keyword evidence="3 12" id="KW-0436">Ligase</keyword>
<dbReference type="InterPro" id="IPR013221">
    <property type="entry name" value="Mur_ligase_cen"/>
</dbReference>
<evidence type="ECO:0000313" key="12">
    <source>
        <dbReference type="EMBL" id="MFL0250806.1"/>
    </source>
</evidence>
<evidence type="ECO:0000256" key="5">
    <source>
        <dbReference type="ARBA" id="ARBA00022741"/>
    </source>
</evidence>
<keyword evidence="5" id="KW-0547">Nucleotide-binding</keyword>
<dbReference type="Pfam" id="PF08245">
    <property type="entry name" value="Mur_ligase_M"/>
    <property type="match status" value="1"/>
</dbReference>
<dbReference type="GO" id="GO:0016874">
    <property type="term" value="F:ligase activity"/>
    <property type="evidence" value="ECO:0007669"/>
    <property type="project" value="UniProtKB-KW"/>
</dbReference>
<sequence length="690" mass="79934">MTYEETMNYIHSTLKFGSILGLSRIEKLLDFLDNPHKKLKCIHIAGTNGKGSTTAMISEILINAGYKVGMYTSPFIEEFEERIQINRVNIPKEKLCNIMEKVKEAAERVKKESTEYPTEFEIITCAAFLYFYIEKIDYAVIEVGLGGRFDATNVINPILTVITSISYDHMHILGDTLSKIAYEKAGIIKEGVPLILYPQVKEAGDIINDVARNKNAEIINVDINSVHYIENEIEGKKYLQHITIKTLKNEYDIRLALLGTHQLLNSAVAVYAVEKLKDMGLKVEKKNIVEALFSVKWKGRLEIISTNPLVLIDGAHNIDGIRKLNESIHTYFNYNRIILILGILADKQVENMVELIAKDAYRVITVAPNNDRAETAEDLCNIVKIYNKNSEWEKNYDKAYDKAVSYYENGDLILVCGSLYMIGDMRKVILNKKSRDIGIIKWFGGYNPAIKKFNDFGFIMRNGKEDIYFNRNHIHCNVGELAKGRAVSFEEGLNYRNKREQAIKVNLLRYEDDIELLKKCVKSEMFSSIELYDRLEILWRFEWDFIQENWDSFDVILKITYLYRLCRENKEFPIIEKISEKNRLIRAMLLLLWSKFNDGEKAIVLKKATRLIEEYKDEIIGDKNERRKILELIIPTREKGIIDTLKPLRFWSMMEFVEGCSEKSIARELENPRSPLIEIAYVINSYTKIK</sequence>
<dbReference type="PANTHER" id="PTHR11136">
    <property type="entry name" value="FOLYLPOLYGLUTAMATE SYNTHASE-RELATED"/>
    <property type="match status" value="1"/>
</dbReference>
<dbReference type="InterPro" id="IPR018109">
    <property type="entry name" value="Folylpolyglutamate_synth_CS"/>
</dbReference>
<evidence type="ECO:0000313" key="13">
    <source>
        <dbReference type="Proteomes" id="UP001623592"/>
    </source>
</evidence>
<evidence type="ECO:0000256" key="1">
    <source>
        <dbReference type="ARBA" id="ARBA00008276"/>
    </source>
</evidence>
<evidence type="ECO:0000259" key="11">
    <source>
        <dbReference type="Pfam" id="PF08245"/>
    </source>
</evidence>
<dbReference type="Pfam" id="PF02875">
    <property type="entry name" value="Mur_ligase_C"/>
    <property type="match status" value="1"/>
</dbReference>
<evidence type="ECO:0000256" key="4">
    <source>
        <dbReference type="ARBA" id="ARBA00022723"/>
    </source>
</evidence>
<accession>A0ABW8TE64</accession>
<dbReference type="Gene3D" id="2.40.50.140">
    <property type="entry name" value="Nucleic acid-binding proteins"/>
    <property type="match status" value="1"/>
</dbReference>
<name>A0ABW8TE64_9CLOT</name>
<dbReference type="InterPro" id="IPR036565">
    <property type="entry name" value="Mur-like_cat_sf"/>
</dbReference>
<comment type="similarity">
    <text evidence="1">Belongs to the folylpolyglutamate synthase family.</text>
</comment>
<keyword evidence="13" id="KW-1185">Reference proteome</keyword>
<dbReference type="EMBL" id="JBJIAA010000007">
    <property type="protein sequence ID" value="MFL0250806.1"/>
    <property type="molecule type" value="Genomic_DNA"/>
</dbReference>
<dbReference type="InterPro" id="IPR036615">
    <property type="entry name" value="Mur_ligase_C_dom_sf"/>
</dbReference>
<comment type="caution">
    <text evidence="12">The sequence shown here is derived from an EMBL/GenBank/DDBJ whole genome shotgun (WGS) entry which is preliminary data.</text>
</comment>
<evidence type="ECO:0000256" key="6">
    <source>
        <dbReference type="ARBA" id="ARBA00022840"/>
    </source>
</evidence>
<dbReference type="Gene3D" id="3.40.1190.10">
    <property type="entry name" value="Mur-like, catalytic domain"/>
    <property type="match status" value="1"/>
</dbReference>
<keyword evidence="6" id="KW-0067">ATP-binding</keyword>
<dbReference type="PROSITE" id="PS01012">
    <property type="entry name" value="FOLYLPOLYGLU_SYNT_2"/>
    <property type="match status" value="1"/>
</dbReference>
<feature type="domain" description="Mur ligase C-terminal" evidence="10">
    <location>
        <begin position="299"/>
        <end position="418"/>
    </location>
</feature>